<reference evidence="1" key="1">
    <citation type="submission" date="2004-02" db="EMBL/GenBank/DDBJ databases">
        <title>The genome sequence of the enterobacterial phytopathogen Erwinia carotovora subsp. atroseptica SCRI1043 and functional genomic identification of novel virulence factors.</title>
        <authorList>
            <person name="Bell K.S."/>
            <person name="Sebaihia M."/>
            <person name="Pritchard L."/>
            <person name="Holden M."/>
            <person name="Hyman L.J."/>
            <person name="Holeva M.C."/>
            <person name="Thomson N.R."/>
            <person name="Bentley S.D."/>
            <person name="Churcher C."/>
            <person name="Mungall K."/>
            <person name="Atkin R."/>
            <person name="Bason N."/>
            <person name="Brooks K."/>
            <person name="Chillingworth T."/>
            <person name="Clark K."/>
            <person name="Doggett J."/>
            <person name="Fraser A."/>
            <person name="Hance Z."/>
            <person name="Hauser H."/>
            <person name="Jagels K."/>
            <person name="Moule S."/>
            <person name="Norbertczak H."/>
            <person name="Ormond D."/>
            <person name="Price C."/>
            <person name="Quail M.A."/>
            <person name="Sanders M."/>
            <person name="Walker D."/>
            <person name="Whitehead S."/>
            <person name="Salmond G.P.C."/>
            <person name="Birch P.R.J."/>
            <person name="Barrell B.G."/>
            <person name="Parkhill J."/>
            <person name="Toth I.K."/>
        </authorList>
    </citation>
    <scope>NUCLEOTIDE SEQUENCE</scope>
    <source>
        <strain evidence="1">SCRI1043</strain>
    </source>
</reference>
<dbReference type="EMBL" id="BX950851">
    <property type="protein sequence ID" value="CAG73453.1"/>
    <property type="molecule type" value="Genomic_DNA"/>
</dbReference>
<gene>
    <name evidence="1" type="ordered locus">ECA0539</name>
</gene>
<keyword evidence="2" id="KW-1185">Reference proteome</keyword>
<sequence length="50" mass="5374">MKIATLWSALSHGDIADSYLLFVAGFSGFAVFIRDLGTNDAPDVLADRTN</sequence>
<evidence type="ECO:0000313" key="2">
    <source>
        <dbReference type="Proteomes" id="UP000007966"/>
    </source>
</evidence>
<organism evidence="1 2">
    <name type="scientific">Pectobacterium atrosepticum (strain SCRI 1043 / ATCC BAA-672)</name>
    <name type="common">Erwinia carotovora subsp. atroseptica</name>
    <dbReference type="NCBI Taxonomy" id="218491"/>
    <lineage>
        <taxon>Bacteria</taxon>
        <taxon>Pseudomonadati</taxon>
        <taxon>Pseudomonadota</taxon>
        <taxon>Gammaproteobacteria</taxon>
        <taxon>Enterobacterales</taxon>
        <taxon>Pectobacteriaceae</taxon>
        <taxon>Pectobacterium</taxon>
    </lineage>
</organism>
<name>Q6D9S7_PECAS</name>
<proteinExistence type="predicted"/>
<dbReference type="Proteomes" id="UP000007966">
    <property type="component" value="Chromosome"/>
</dbReference>
<dbReference type="HOGENOM" id="CLU_3120873_0_0_6"/>
<dbReference type="AlphaFoldDB" id="Q6D9S7"/>
<evidence type="ECO:0000313" key="1">
    <source>
        <dbReference type="EMBL" id="CAG73453.1"/>
    </source>
</evidence>
<accession>Q6D9S7</accession>
<dbReference type="KEGG" id="eca:ECA0539"/>
<protein>
    <submittedName>
        <fullName evidence="1">Uncharacterized protein</fullName>
    </submittedName>
</protein>